<dbReference type="PATRIC" id="fig|66969.6.peg.264"/>
<evidence type="ECO:0000313" key="4">
    <source>
        <dbReference type="Proteomes" id="UP000054729"/>
    </source>
</evidence>
<dbReference type="GO" id="GO:0006163">
    <property type="term" value="P:purine nucleotide metabolic process"/>
    <property type="evidence" value="ECO:0007669"/>
    <property type="project" value="UniProtKB-ARBA"/>
</dbReference>
<keyword evidence="1" id="KW-0436">Ligase</keyword>
<dbReference type="Proteomes" id="UP000054729">
    <property type="component" value="Unassembled WGS sequence"/>
</dbReference>
<comment type="caution">
    <text evidence="3">The sequence shown here is derived from an EMBL/GenBank/DDBJ whole genome shotgun (WGS) entry which is preliminary data.</text>
</comment>
<evidence type="ECO:0000256" key="1">
    <source>
        <dbReference type="ARBA" id="ARBA00022598"/>
    </source>
</evidence>
<dbReference type="Gene3D" id="3.40.50.620">
    <property type="entry name" value="HUPs"/>
    <property type="match status" value="1"/>
</dbReference>
<dbReference type="Pfam" id="PF02540">
    <property type="entry name" value="NAD_synthase"/>
    <property type="match status" value="1"/>
</dbReference>
<dbReference type="GO" id="GO:0016874">
    <property type="term" value="F:ligase activity"/>
    <property type="evidence" value="ECO:0007669"/>
    <property type="project" value="UniProtKB-KW"/>
</dbReference>
<name>A0A0W1AN84_9GAMM</name>
<accession>A0A0W1AN84</accession>
<dbReference type="SUPFAM" id="SSF52402">
    <property type="entry name" value="Adenine nucleotide alpha hydrolases-like"/>
    <property type="match status" value="1"/>
</dbReference>
<dbReference type="InterPro" id="IPR014729">
    <property type="entry name" value="Rossmann-like_a/b/a_fold"/>
</dbReference>
<dbReference type="RefSeq" id="WP_058479110.1">
    <property type="nucleotide sequence ID" value="NZ_CAAAIQ010000003.1"/>
</dbReference>
<dbReference type="InterPro" id="IPR022310">
    <property type="entry name" value="NAD/GMP_synthase"/>
</dbReference>
<dbReference type="OrthoDB" id="9765475at2"/>
<dbReference type="InterPro" id="IPR020022">
    <property type="entry name" value="N-acetyl_sugar_amidoTrfase"/>
</dbReference>
<dbReference type="EMBL" id="LNZB01000006">
    <property type="protein sequence ID" value="KTD82762.1"/>
    <property type="molecule type" value="Genomic_DNA"/>
</dbReference>
<evidence type="ECO:0000259" key="2">
    <source>
        <dbReference type="Pfam" id="PF02540"/>
    </source>
</evidence>
<protein>
    <submittedName>
        <fullName evidence="3">LPS biosynthesis protein</fullName>
    </submittedName>
</protein>
<dbReference type="STRING" id="66969.Lwal_0240"/>
<gene>
    <name evidence="3" type="ORF">Lwal_0240</name>
</gene>
<reference evidence="3 4" key="1">
    <citation type="submission" date="2015-11" db="EMBL/GenBank/DDBJ databases">
        <title>Genomic analysis of 38 Legionella species identifies large and diverse effector repertoires.</title>
        <authorList>
            <person name="Burstein D."/>
            <person name="Amaro F."/>
            <person name="Zusman T."/>
            <person name="Lifshitz Z."/>
            <person name="Cohen O."/>
            <person name="Gilbert J.A."/>
            <person name="Pupko T."/>
            <person name="Shuman H.A."/>
            <person name="Segal G."/>
        </authorList>
    </citation>
    <scope>NUCLEOTIDE SEQUENCE [LARGE SCALE GENOMIC DNA]</scope>
    <source>
        <strain evidence="3 4">ATCC 51914</strain>
    </source>
</reference>
<feature type="domain" description="NAD/GMP synthase" evidence="2">
    <location>
        <begin position="52"/>
        <end position="130"/>
    </location>
</feature>
<keyword evidence="4" id="KW-1185">Reference proteome</keyword>
<dbReference type="NCBIfam" id="TIGR03573">
    <property type="entry name" value="WbuX"/>
    <property type="match status" value="1"/>
</dbReference>
<proteinExistence type="predicted"/>
<dbReference type="AlphaFoldDB" id="A0A0W1AN84"/>
<sequence>MQAYRQCNRCVMDTTATDIVFDEHGHCNYCTDFEIKLGRVQSKLVAQSNAKEEFIKSIKEQRRGKQYDCIVGVSGGVDSSYVLYLAVQHGLRPLAVHLDNGWNSELASHNIANLVTSLGVDLYTHVINWNENRDLQLSFFKANVVDIEMLMDNAMLALNYRMAAKNKVKFILSGSNSATEGMNMPKGWNHLKFDARNIKAIHKQFGTFPIKSHPLLSTTGFIWYEFVKKIKWISFLDYFDYKKDLAIETLVKECNYKPYPYKHYESVFTRFYQAYILPKKFNIDKRKLHLSTLIISGQLSRSDAIKLLNEPTYSSDELEKQDLKFVLKKMGFSEQEFMDYLQTPNRSHNSYKTEEPLWNGMKKLYKLIY</sequence>
<organism evidence="3 4">
    <name type="scientific">Legionella waltersii</name>
    <dbReference type="NCBI Taxonomy" id="66969"/>
    <lineage>
        <taxon>Bacteria</taxon>
        <taxon>Pseudomonadati</taxon>
        <taxon>Pseudomonadota</taxon>
        <taxon>Gammaproteobacteria</taxon>
        <taxon>Legionellales</taxon>
        <taxon>Legionellaceae</taxon>
        <taxon>Legionella</taxon>
    </lineage>
</organism>
<evidence type="ECO:0000313" key="3">
    <source>
        <dbReference type="EMBL" id="KTD82762.1"/>
    </source>
</evidence>